<evidence type="ECO:0000313" key="2">
    <source>
        <dbReference type="EMBL" id="MFC5291151.1"/>
    </source>
</evidence>
<dbReference type="SUPFAM" id="SSF52091">
    <property type="entry name" value="SpoIIaa-like"/>
    <property type="match status" value="1"/>
</dbReference>
<name>A0ABW0EYB1_9PSEU</name>
<dbReference type="EMBL" id="JBHSKF010000022">
    <property type="protein sequence ID" value="MFC5291151.1"/>
    <property type="molecule type" value="Genomic_DNA"/>
</dbReference>
<protein>
    <submittedName>
        <fullName evidence="2">STAS domain-containing protein</fullName>
    </submittedName>
</protein>
<dbReference type="Proteomes" id="UP001596157">
    <property type="component" value="Unassembled WGS sequence"/>
</dbReference>
<dbReference type="Gene3D" id="3.30.750.24">
    <property type="entry name" value="STAS domain"/>
    <property type="match status" value="1"/>
</dbReference>
<dbReference type="CDD" id="cd07043">
    <property type="entry name" value="STAS_anti-anti-sigma_factors"/>
    <property type="match status" value="1"/>
</dbReference>
<gene>
    <name evidence="2" type="ORF">ACFPM7_29220</name>
</gene>
<comment type="caution">
    <text evidence="2">The sequence shown here is derived from an EMBL/GenBank/DDBJ whole genome shotgun (WGS) entry which is preliminary data.</text>
</comment>
<reference evidence="3" key="1">
    <citation type="journal article" date="2019" name="Int. J. Syst. Evol. Microbiol.">
        <title>The Global Catalogue of Microorganisms (GCM) 10K type strain sequencing project: providing services to taxonomists for standard genome sequencing and annotation.</title>
        <authorList>
            <consortium name="The Broad Institute Genomics Platform"/>
            <consortium name="The Broad Institute Genome Sequencing Center for Infectious Disease"/>
            <person name="Wu L."/>
            <person name="Ma J."/>
        </authorList>
    </citation>
    <scope>NUCLEOTIDE SEQUENCE [LARGE SCALE GENOMIC DNA]</scope>
    <source>
        <strain evidence="3">CCUG 59778</strain>
    </source>
</reference>
<feature type="domain" description="STAS" evidence="1">
    <location>
        <begin position="11"/>
        <end position="88"/>
    </location>
</feature>
<sequence length="121" mass="12509">MSEPPKHPPVMSVGVAVEEGCAVAVVAGEIDMATAPEMIAAVQAVIEDQPAAVLVDLAAVTFFASAGVHALVVLHDLAQRHSVPVGLVHSEIVGHVLTISSLPELLDTYPTRRMALDALTG</sequence>
<dbReference type="PANTHER" id="PTHR33495:SF13">
    <property type="entry name" value="ANTI-SIGMA-F FACTOR ANTAGONIST RSFB"/>
    <property type="match status" value="1"/>
</dbReference>
<evidence type="ECO:0000259" key="1">
    <source>
        <dbReference type="PROSITE" id="PS50801"/>
    </source>
</evidence>
<dbReference type="PANTHER" id="PTHR33495">
    <property type="entry name" value="ANTI-SIGMA FACTOR ANTAGONIST TM_1081-RELATED-RELATED"/>
    <property type="match status" value="1"/>
</dbReference>
<evidence type="ECO:0000313" key="3">
    <source>
        <dbReference type="Proteomes" id="UP001596157"/>
    </source>
</evidence>
<dbReference type="InterPro" id="IPR002645">
    <property type="entry name" value="STAS_dom"/>
</dbReference>
<dbReference type="RefSeq" id="WP_378251065.1">
    <property type="nucleotide sequence ID" value="NZ_JBHSKF010000022.1"/>
</dbReference>
<accession>A0ABW0EYB1</accession>
<dbReference type="Pfam" id="PF01740">
    <property type="entry name" value="STAS"/>
    <property type="match status" value="1"/>
</dbReference>
<organism evidence="2 3">
    <name type="scientific">Actinokineospora guangxiensis</name>
    <dbReference type="NCBI Taxonomy" id="1490288"/>
    <lineage>
        <taxon>Bacteria</taxon>
        <taxon>Bacillati</taxon>
        <taxon>Actinomycetota</taxon>
        <taxon>Actinomycetes</taxon>
        <taxon>Pseudonocardiales</taxon>
        <taxon>Pseudonocardiaceae</taxon>
        <taxon>Actinokineospora</taxon>
    </lineage>
</organism>
<keyword evidence="3" id="KW-1185">Reference proteome</keyword>
<proteinExistence type="predicted"/>
<dbReference type="InterPro" id="IPR036513">
    <property type="entry name" value="STAS_dom_sf"/>
</dbReference>
<dbReference type="PROSITE" id="PS50801">
    <property type="entry name" value="STAS"/>
    <property type="match status" value="1"/>
</dbReference>